<dbReference type="OrthoDB" id="3671213at2"/>
<dbReference type="InterPro" id="IPR034660">
    <property type="entry name" value="DinB/YfiT-like"/>
</dbReference>
<protein>
    <submittedName>
        <fullName evidence="3">Maleylpyruvate isomerase family mycothiol-dependent enzyme</fullName>
    </submittedName>
</protein>
<gene>
    <name evidence="3" type="ORF">ET989_08960</name>
</gene>
<dbReference type="GO" id="GO:0005886">
    <property type="term" value="C:plasma membrane"/>
    <property type="evidence" value="ECO:0007669"/>
    <property type="project" value="TreeGrafter"/>
</dbReference>
<dbReference type="InterPro" id="IPR024344">
    <property type="entry name" value="MDMPI_metal-binding"/>
</dbReference>
<dbReference type="RefSeq" id="WP_131168200.1">
    <property type="nucleotide sequence ID" value="NZ_SDMQ01000008.1"/>
</dbReference>
<keyword evidence="4" id="KW-1185">Reference proteome</keyword>
<dbReference type="GO" id="GO:0016853">
    <property type="term" value="F:isomerase activity"/>
    <property type="evidence" value="ECO:0007669"/>
    <property type="project" value="UniProtKB-KW"/>
</dbReference>
<dbReference type="PANTHER" id="PTHR40758:SF1">
    <property type="entry name" value="CONSERVED PROTEIN"/>
    <property type="match status" value="1"/>
</dbReference>
<evidence type="ECO:0000259" key="1">
    <source>
        <dbReference type="Pfam" id="PF07398"/>
    </source>
</evidence>
<evidence type="ECO:0000313" key="4">
    <source>
        <dbReference type="Proteomes" id="UP000292373"/>
    </source>
</evidence>
<reference evidence="3 4" key="1">
    <citation type="submission" date="2019-01" db="EMBL/GenBank/DDBJ databases">
        <title>Lactibacter flavus gen. nov., sp. nov., a novel bacterium of the family Propionibacteriaceae isolated from raw milk and dairy products.</title>
        <authorList>
            <person name="Huptas C."/>
            <person name="Wenning M."/>
            <person name="Breitenwieser F."/>
            <person name="Doll E."/>
            <person name="Von Neubeck M."/>
            <person name="Busse H.-J."/>
            <person name="Scherer S."/>
        </authorList>
    </citation>
    <scope>NUCLEOTIDE SEQUENCE [LARGE SCALE GENOMIC DNA]</scope>
    <source>
        <strain evidence="3 4">KCTC 33808</strain>
    </source>
</reference>
<dbReference type="Proteomes" id="UP000292373">
    <property type="component" value="Unassembled WGS sequence"/>
</dbReference>
<dbReference type="GO" id="GO:0046872">
    <property type="term" value="F:metal ion binding"/>
    <property type="evidence" value="ECO:0007669"/>
    <property type="project" value="InterPro"/>
</dbReference>
<proteinExistence type="predicted"/>
<sequence length="257" mass="27896">MVEVRDFREMGEALGDACAVLRSNAVVAGLDAEVPTCPGWTVRDLVAHQGLVHRWAAAYIARTGRPAPDAIVLAEADAAPDLLDWFDEGMVTLLNAVAAAPADLDVKFFLPDAPPPRDAWLRRQVHETSIHAADAMAARLGRPPRGDELWVSPGLAADGVDEVLTGFLVKRRPETDLPGPRSVLFTATDAHRAWWVNLTHDGALTTRVDGEAPEADVTVSGTARELYLTVWNRGRAATASDPGLWDEWAERVKVTWS</sequence>
<organism evidence="3 4">
    <name type="scientific">Propioniciclava sinopodophylli</name>
    <dbReference type="NCBI Taxonomy" id="1837344"/>
    <lineage>
        <taxon>Bacteria</taxon>
        <taxon>Bacillati</taxon>
        <taxon>Actinomycetota</taxon>
        <taxon>Actinomycetes</taxon>
        <taxon>Propionibacteriales</taxon>
        <taxon>Propionibacteriaceae</taxon>
        <taxon>Propioniciclava</taxon>
    </lineage>
</organism>
<dbReference type="Pfam" id="PF07398">
    <property type="entry name" value="MDMPI_C"/>
    <property type="match status" value="1"/>
</dbReference>
<dbReference type="Pfam" id="PF11716">
    <property type="entry name" value="MDMPI_N"/>
    <property type="match status" value="1"/>
</dbReference>
<dbReference type="AlphaFoldDB" id="A0A4Q9KCU6"/>
<accession>A0A4Q9KCU6</accession>
<dbReference type="PANTHER" id="PTHR40758">
    <property type="entry name" value="CONSERVED PROTEIN"/>
    <property type="match status" value="1"/>
</dbReference>
<evidence type="ECO:0000259" key="2">
    <source>
        <dbReference type="Pfam" id="PF11716"/>
    </source>
</evidence>
<keyword evidence="3" id="KW-0670">Pyruvate</keyword>
<dbReference type="NCBIfam" id="TIGR03083">
    <property type="entry name" value="maleylpyruvate isomerase family mycothiol-dependent enzyme"/>
    <property type="match status" value="1"/>
</dbReference>
<feature type="domain" description="MDMPI C-terminal" evidence="1">
    <location>
        <begin position="155"/>
        <end position="241"/>
    </location>
</feature>
<keyword evidence="3" id="KW-0413">Isomerase</keyword>
<dbReference type="EMBL" id="SDMQ01000008">
    <property type="protein sequence ID" value="TBT84271.1"/>
    <property type="molecule type" value="Genomic_DNA"/>
</dbReference>
<dbReference type="SUPFAM" id="SSF109854">
    <property type="entry name" value="DinB/YfiT-like putative metalloenzymes"/>
    <property type="match status" value="1"/>
</dbReference>
<evidence type="ECO:0000313" key="3">
    <source>
        <dbReference type="EMBL" id="TBT84271.1"/>
    </source>
</evidence>
<dbReference type="InterPro" id="IPR017517">
    <property type="entry name" value="Maleyloyr_isom"/>
</dbReference>
<dbReference type="InterPro" id="IPR010872">
    <property type="entry name" value="MDMPI_C-term_domain"/>
</dbReference>
<comment type="caution">
    <text evidence="3">The sequence shown here is derived from an EMBL/GenBank/DDBJ whole genome shotgun (WGS) entry which is preliminary data.</text>
</comment>
<name>A0A4Q9KCU6_9ACTN</name>
<feature type="domain" description="Mycothiol-dependent maleylpyruvate isomerase metal-binding" evidence="2">
    <location>
        <begin position="17"/>
        <end position="135"/>
    </location>
</feature>